<proteinExistence type="predicted"/>
<reference evidence="2 3" key="1">
    <citation type="submission" date="2018-05" db="EMBL/GenBank/DDBJ databases">
        <title>Genomic Encyclopedia of Type Strains, Phase IV (KMG-IV): sequencing the most valuable type-strain genomes for metagenomic binning, comparative biology and taxonomic classification.</title>
        <authorList>
            <person name="Goeker M."/>
        </authorList>
    </citation>
    <scope>NUCLEOTIDE SEQUENCE [LARGE SCALE GENOMIC DNA]</scope>
    <source>
        <strain evidence="2 3">DSM 28556</strain>
    </source>
</reference>
<dbReference type="OrthoDB" id="2965169at2"/>
<evidence type="ECO:0000313" key="3">
    <source>
        <dbReference type="Proteomes" id="UP000247978"/>
    </source>
</evidence>
<keyword evidence="1" id="KW-0472">Membrane</keyword>
<dbReference type="EMBL" id="QJJQ01000003">
    <property type="protein sequence ID" value="PXW88733.1"/>
    <property type="molecule type" value="Genomic_DNA"/>
</dbReference>
<dbReference type="AlphaFoldDB" id="A0A2V3W315"/>
<sequence>MYEQFLYFWFVWIIFIIVAFFMKNGKKRSFLLFWILLLIFISQTYVTIGAIQFSFAYFVLLIGSIIFFIQHSLSWYNLMVAFCVVIGYVSLLIWEKITPIWFFMPSFFQIPVLIVMIVLLLVQSYDSQITSAILGLILGRIIFELLLIVYRLHDVVGEETFFIHISLTVLFIIVVRLMQSITSKIANFFRRKLI</sequence>
<dbReference type="Proteomes" id="UP000247978">
    <property type="component" value="Unassembled WGS sequence"/>
</dbReference>
<gene>
    <name evidence="2" type="ORF">DFR56_103239</name>
</gene>
<feature type="transmembrane region" description="Helical" evidence="1">
    <location>
        <begin position="6"/>
        <end position="22"/>
    </location>
</feature>
<accession>A0A2V3W315</accession>
<keyword evidence="3" id="KW-1185">Reference proteome</keyword>
<feature type="transmembrane region" description="Helical" evidence="1">
    <location>
        <begin position="100"/>
        <end position="122"/>
    </location>
</feature>
<evidence type="ECO:0000256" key="1">
    <source>
        <dbReference type="SAM" id="Phobius"/>
    </source>
</evidence>
<dbReference type="InterPro" id="IPR014617">
    <property type="entry name" value="YphA_Bacsu"/>
</dbReference>
<name>A0A2V3W315_9BACI</name>
<protein>
    <submittedName>
        <fullName evidence="2">Uncharacterized protein</fullName>
    </submittedName>
</protein>
<keyword evidence="1" id="KW-0812">Transmembrane</keyword>
<feature type="transmembrane region" description="Helical" evidence="1">
    <location>
        <begin position="76"/>
        <end position="94"/>
    </location>
</feature>
<dbReference type="RefSeq" id="WP_110394561.1">
    <property type="nucleotide sequence ID" value="NZ_JBHUHB010000001.1"/>
</dbReference>
<feature type="transmembrane region" description="Helical" evidence="1">
    <location>
        <begin position="129"/>
        <end position="149"/>
    </location>
</feature>
<feature type="transmembrane region" description="Helical" evidence="1">
    <location>
        <begin position="29"/>
        <end position="45"/>
    </location>
</feature>
<evidence type="ECO:0000313" key="2">
    <source>
        <dbReference type="EMBL" id="PXW88733.1"/>
    </source>
</evidence>
<keyword evidence="1" id="KW-1133">Transmembrane helix</keyword>
<comment type="caution">
    <text evidence="2">The sequence shown here is derived from an EMBL/GenBank/DDBJ whole genome shotgun (WGS) entry which is preliminary data.</text>
</comment>
<feature type="transmembrane region" description="Helical" evidence="1">
    <location>
        <begin position="161"/>
        <end position="182"/>
    </location>
</feature>
<organism evidence="2 3">
    <name type="scientific">Pseudogracilibacillus auburnensis</name>
    <dbReference type="NCBI Taxonomy" id="1494959"/>
    <lineage>
        <taxon>Bacteria</taxon>
        <taxon>Bacillati</taxon>
        <taxon>Bacillota</taxon>
        <taxon>Bacilli</taxon>
        <taxon>Bacillales</taxon>
        <taxon>Bacillaceae</taxon>
        <taxon>Pseudogracilibacillus</taxon>
    </lineage>
</organism>
<feature type="transmembrane region" description="Helical" evidence="1">
    <location>
        <begin position="51"/>
        <end position="69"/>
    </location>
</feature>
<dbReference type="Pfam" id="PF24124">
    <property type="entry name" value="YphA"/>
    <property type="match status" value="1"/>
</dbReference>